<reference evidence="5" key="2">
    <citation type="submission" date="2020-06" db="EMBL/GenBank/DDBJ databases">
        <title>Helianthus annuus Genome sequencing and assembly Release 2.</title>
        <authorList>
            <person name="Gouzy J."/>
            <person name="Langlade N."/>
            <person name="Munos S."/>
        </authorList>
    </citation>
    <scope>NUCLEOTIDE SEQUENCE</scope>
    <source>
        <tissue evidence="5">Leaves</tissue>
    </source>
</reference>
<dbReference type="EMBL" id="MNCJ02000324">
    <property type="protein sequence ID" value="KAF5792599.1"/>
    <property type="molecule type" value="Genomic_DNA"/>
</dbReference>
<dbReference type="InterPro" id="IPR003958">
    <property type="entry name" value="CBFA_NFYB_domain"/>
</dbReference>
<sequence length="250" mass="27344">MNPPTLTPSHAPLRASTLTPPRALENFALIACDLPLPLYRAPSCSIVHASDPCVSVLIRSGNCGCSVHCFRSSRSDDYVCFLVEFEESKMEPMDIVGKTKEDASLPKATMTKIIKEMLPPDVRVARDTQDLLIECCVEFINLVSSESNEVCSREDKRTIAPEHVLKALEVLGFGDYIEDVYAAYEQHKVETADTVKGGKCTNGAEMTEEEALAEQQRMFAEARARMNGVATATTTTTAPKPPDAEPSLNC</sequence>
<gene>
    <name evidence="5" type="ORF">HanXRQr2_Chr09g0407751</name>
</gene>
<dbReference type="Gramene" id="mRNA:HanXRQr2_Chr09g0407751">
    <property type="protein sequence ID" value="mRNA:HanXRQr2_Chr09g0407751"/>
    <property type="gene ID" value="HanXRQr2_Chr09g0407751"/>
</dbReference>
<reference evidence="5" key="1">
    <citation type="journal article" date="2017" name="Nature">
        <title>The sunflower genome provides insights into oil metabolism, flowering and Asterid evolution.</title>
        <authorList>
            <person name="Badouin H."/>
            <person name="Gouzy J."/>
            <person name="Grassa C.J."/>
            <person name="Murat F."/>
            <person name="Staton S.E."/>
            <person name="Cottret L."/>
            <person name="Lelandais-Briere C."/>
            <person name="Owens G.L."/>
            <person name="Carrere S."/>
            <person name="Mayjonade B."/>
            <person name="Legrand L."/>
            <person name="Gill N."/>
            <person name="Kane N.C."/>
            <person name="Bowers J.E."/>
            <person name="Hubner S."/>
            <person name="Bellec A."/>
            <person name="Berard A."/>
            <person name="Berges H."/>
            <person name="Blanchet N."/>
            <person name="Boniface M.C."/>
            <person name="Brunel D."/>
            <person name="Catrice O."/>
            <person name="Chaidir N."/>
            <person name="Claudel C."/>
            <person name="Donnadieu C."/>
            <person name="Faraut T."/>
            <person name="Fievet G."/>
            <person name="Helmstetter N."/>
            <person name="King M."/>
            <person name="Knapp S.J."/>
            <person name="Lai Z."/>
            <person name="Le Paslier M.C."/>
            <person name="Lippi Y."/>
            <person name="Lorenzon L."/>
            <person name="Mandel J.R."/>
            <person name="Marage G."/>
            <person name="Marchand G."/>
            <person name="Marquand E."/>
            <person name="Bret-Mestries E."/>
            <person name="Morien E."/>
            <person name="Nambeesan S."/>
            <person name="Nguyen T."/>
            <person name="Pegot-Espagnet P."/>
            <person name="Pouilly N."/>
            <person name="Raftis F."/>
            <person name="Sallet E."/>
            <person name="Schiex T."/>
            <person name="Thomas J."/>
            <person name="Vandecasteele C."/>
            <person name="Vares D."/>
            <person name="Vear F."/>
            <person name="Vautrin S."/>
            <person name="Crespi M."/>
            <person name="Mangin B."/>
            <person name="Burke J.M."/>
            <person name="Salse J."/>
            <person name="Munos S."/>
            <person name="Vincourt P."/>
            <person name="Rieseberg L.H."/>
            <person name="Langlade N.B."/>
        </authorList>
    </citation>
    <scope>NUCLEOTIDE SEQUENCE</scope>
    <source>
        <tissue evidence="5">Leaves</tissue>
    </source>
</reference>
<feature type="region of interest" description="Disordered" evidence="3">
    <location>
        <begin position="225"/>
        <end position="250"/>
    </location>
</feature>
<dbReference type="InterPro" id="IPR009072">
    <property type="entry name" value="Histone-fold"/>
</dbReference>
<keyword evidence="6" id="KW-1185">Reference proteome</keyword>
<evidence type="ECO:0000256" key="1">
    <source>
        <dbReference type="ARBA" id="ARBA00004123"/>
    </source>
</evidence>
<evidence type="ECO:0000256" key="3">
    <source>
        <dbReference type="SAM" id="MobiDB-lite"/>
    </source>
</evidence>
<dbReference type="GO" id="GO:0000976">
    <property type="term" value="F:transcription cis-regulatory region binding"/>
    <property type="evidence" value="ECO:0000318"/>
    <property type="project" value="GO_Central"/>
</dbReference>
<accession>A0A9K3IAH3</accession>
<name>A0A9K3IAH3_HELAN</name>
<comment type="caution">
    <text evidence="5">The sequence shown here is derived from an EMBL/GenBank/DDBJ whole genome shotgun (WGS) entry which is preliminary data.</text>
</comment>
<dbReference type="SUPFAM" id="SSF47113">
    <property type="entry name" value="Histone-fold"/>
    <property type="match status" value="1"/>
</dbReference>
<dbReference type="InterPro" id="IPR044255">
    <property type="entry name" value="Dr1-like"/>
</dbReference>
<proteinExistence type="predicted"/>
<comment type="subcellular location">
    <subcellularLocation>
        <location evidence="1">Nucleus</location>
    </subcellularLocation>
</comment>
<protein>
    <submittedName>
        <fullName evidence="5">Transcription factor Hap3/NF-YB family</fullName>
    </submittedName>
</protein>
<evidence type="ECO:0000313" key="5">
    <source>
        <dbReference type="EMBL" id="KAF5792599.1"/>
    </source>
</evidence>
<dbReference type="Gene3D" id="1.10.20.10">
    <property type="entry name" value="Histone, subunit A"/>
    <property type="match status" value="1"/>
</dbReference>
<dbReference type="Proteomes" id="UP000215914">
    <property type="component" value="Unassembled WGS sequence"/>
</dbReference>
<feature type="domain" description="Transcription factor CBF/NF-Y/archaeal histone" evidence="4">
    <location>
        <begin position="103"/>
        <end position="168"/>
    </location>
</feature>
<dbReference type="Pfam" id="PF00808">
    <property type="entry name" value="CBFD_NFYB_HMF"/>
    <property type="match status" value="1"/>
</dbReference>
<evidence type="ECO:0000313" key="6">
    <source>
        <dbReference type="Proteomes" id="UP000215914"/>
    </source>
</evidence>
<keyword evidence="2" id="KW-0539">Nucleus</keyword>
<dbReference type="AlphaFoldDB" id="A0A9K3IAH3"/>
<organism evidence="5 6">
    <name type="scientific">Helianthus annuus</name>
    <name type="common">Common sunflower</name>
    <dbReference type="NCBI Taxonomy" id="4232"/>
    <lineage>
        <taxon>Eukaryota</taxon>
        <taxon>Viridiplantae</taxon>
        <taxon>Streptophyta</taxon>
        <taxon>Embryophyta</taxon>
        <taxon>Tracheophyta</taxon>
        <taxon>Spermatophyta</taxon>
        <taxon>Magnoliopsida</taxon>
        <taxon>eudicotyledons</taxon>
        <taxon>Gunneridae</taxon>
        <taxon>Pentapetalae</taxon>
        <taxon>asterids</taxon>
        <taxon>campanulids</taxon>
        <taxon>Asterales</taxon>
        <taxon>Asteraceae</taxon>
        <taxon>Asteroideae</taxon>
        <taxon>Heliantheae alliance</taxon>
        <taxon>Heliantheae</taxon>
        <taxon>Helianthus</taxon>
    </lineage>
</organism>
<evidence type="ECO:0000259" key="4">
    <source>
        <dbReference type="Pfam" id="PF00808"/>
    </source>
</evidence>
<dbReference type="GO" id="GO:0046982">
    <property type="term" value="F:protein heterodimerization activity"/>
    <property type="evidence" value="ECO:0007669"/>
    <property type="project" value="InterPro"/>
</dbReference>
<dbReference type="PANTHER" id="PTHR47173">
    <property type="entry name" value="PROTEIN DR1 HOMOLOG"/>
    <property type="match status" value="1"/>
</dbReference>
<evidence type="ECO:0000256" key="2">
    <source>
        <dbReference type="ARBA" id="ARBA00023242"/>
    </source>
</evidence>
<dbReference type="GO" id="GO:0005634">
    <property type="term" value="C:nucleus"/>
    <property type="evidence" value="ECO:0007669"/>
    <property type="project" value="UniProtKB-SubCell"/>
</dbReference>
<dbReference type="PANTHER" id="PTHR47173:SF2">
    <property type="entry name" value="PROTEIN DR1 HOMOLOG ISOFORM X1"/>
    <property type="match status" value="1"/>
</dbReference>
<dbReference type="FunFam" id="1.10.20.10:FF:000019">
    <property type="entry name" value="Negative cofactor 2 beta"/>
    <property type="match status" value="1"/>
</dbReference>
<dbReference type="CDD" id="cd22905">
    <property type="entry name" value="HFD_Dr1"/>
    <property type="match status" value="1"/>
</dbReference>